<comment type="caution">
    <text evidence="2">The sequence shown here is derived from an EMBL/GenBank/DDBJ whole genome shotgun (WGS) entry which is preliminary data.</text>
</comment>
<protein>
    <submittedName>
        <fullName evidence="2">3-hydroxyacyl-CoA dehydrogenase</fullName>
    </submittedName>
</protein>
<dbReference type="Pfam" id="PF00246">
    <property type="entry name" value="Peptidase_M14"/>
    <property type="match status" value="1"/>
</dbReference>
<sequence>MAVTGDRYPTTSEVASAASALTESHPGLCGLRTVGRSREGRPLLLLSVGHGRRNVLVVAGAHANEAGVGGATVLRLADRVAHDRRLREAADAAWHFLLCVDPDGAHRNETELVLSPTVGDHFRHLFRPHSSEQPEWLVLDDPLREVLPETRCLVGLIDELRPVLQCSLHGIDVGGVHLLLTDDLPGLSGRLGKSAAELDIPLELGSADAFYWADSGPGVYLMPPPGEPEGWDAVPSDAEHSTWAYARRYGGVTAIIEAPMWGCERSADISPAPDADRALRAAGAALRRDTSRVARELEAARPFLPGDGGPLLRAVEETIAVGPRLAEDWDPAVRSSDAAPLPPMTTARLTSVQVYAQRLPLRAAAMLRRLRPTPELDGLVADWSAAFEAAFDVRWIPVADQSEQQARTAIAAFESLRT</sequence>
<evidence type="ECO:0000313" key="2">
    <source>
        <dbReference type="EMBL" id="TKA13351.1"/>
    </source>
</evidence>
<dbReference type="Gene3D" id="3.40.630.10">
    <property type="entry name" value="Zn peptidases"/>
    <property type="match status" value="1"/>
</dbReference>
<evidence type="ECO:0000313" key="3">
    <source>
        <dbReference type="Proteomes" id="UP000305778"/>
    </source>
</evidence>
<dbReference type="SUPFAM" id="SSF53187">
    <property type="entry name" value="Zn-dependent exopeptidases"/>
    <property type="match status" value="1"/>
</dbReference>
<dbReference type="GO" id="GO:0006508">
    <property type="term" value="P:proteolysis"/>
    <property type="evidence" value="ECO:0007669"/>
    <property type="project" value="InterPro"/>
</dbReference>
<keyword evidence="3" id="KW-1185">Reference proteome</keyword>
<dbReference type="OrthoDB" id="4499135at2"/>
<proteinExistence type="predicted"/>
<dbReference type="EMBL" id="SUMC01000001">
    <property type="protein sequence ID" value="TKA13351.1"/>
    <property type="molecule type" value="Genomic_DNA"/>
</dbReference>
<organism evidence="2 3">
    <name type="scientific">Actinacidiphila oryziradicis</name>
    <dbReference type="NCBI Taxonomy" id="2571141"/>
    <lineage>
        <taxon>Bacteria</taxon>
        <taxon>Bacillati</taxon>
        <taxon>Actinomycetota</taxon>
        <taxon>Actinomycetes</taxon>
        <taxon>Kitasatosporales</taxon>
        <taxon>Streptomycetaceae</taxon>
        <taxon>Actinacidiphila</taxon>
    </lineage>
</organism>
<feature type="domain" description="Peptidase M14" evidence="1">
    <location>
        <begin position="18"/>
        <end position="111"/>
    </location>
</feature>
<dbReference type="InterPro" id="IPR000834">
    <property type="entry name" value="Peptidase_M14"/>
</dbReference>
<dbReference type="GO" id="GO:0008270">
    <property type="term" value="F:zinc ion binding"/>
    <property type="evidence" value="ECO:0007669"/>
    <property type="project" value="InterPro"/>
</dbReference>
<evidence type="ECO:0000259" key="1">
    <source>
        <dbReference type="Pfam" id="PF00246"/>
    </source>
</evidence>
<dbReference type="Proteomes" id="UP000305778">
    <property type="component" value="Unassembled WGS sequence"/>
</dbReference>
<dbReference type="GO" id="GO:0004181">
    <property type="term" value="F:metallocarboxypeptidase activity"/>
    <property type="evidence" value="ECO:0007669"/>
    <property type="project" value="InterPro"/>
</dbReference>
<dbReference type="AlphaFoldDB" id="A0A4U0SX89"/>
<reference evidence="2 3" key="1">
    <citation type="submission" date="2019-04" db="EMBL/GenBank/DDBJ databases">
        <title>Streptomyces oryziradicis sp. nov., a novel actinomycete isolated from rhizosphere soil of rice (Oryza sativa L.).</title>
        <authorList>
            <person name="Li C."/>
        </authorList>
    </citation>
    <scope>NUCLEOTIDE SEQUENCE [LARGE SCALE GENOMIC DNA]</scope>
    <source>
        <strain evidence="2 3">NEAU-C40</strain>
    </source>
</reference>
<name>A0A4U0SX89_9ACTN</name>
<accession>A0A4U0SX89</accession>
<gene>
    <name evidence="2" type="ORF">FCI23_01190</name>
</gene>